<dbReference type="GO" id="GO:0003676">
    <property type="term" value="F:nucleic acid binding"/>
    <property type="evidence" value="ECO:0007669"/>
    <property type="project" value="InterPro"/>
</dbReference>
<dbReference type="InterPro" id="IPR050358">
    <property type="entry name" value="RSE1/DDB1/CFT1"/>
</dbReference>
<accession>A0A9P6KG51</accession>
<evidence type="ECO:0000259" key="3">
    <source>
        <dbReference type="Pfam" id="PF03178"/>
    </source>
</evidence>
<protein>
    <submittedName>
        <fullName evidence="6">DNA damage-binding protein 1a</fullName>
    </submittedName>
</protein>
<evidence type="ECO:0000313" key="7">
    <source>
        <dbReference type="Proteomes" id="UP000780801"/>
    </source>
</evidence>
<dbReference type="EMBL" id="JAABOA010000704">
    <property type="protein sequence ID" value="KAF9583420.1"/>
    <property type="molecule type" value="Genomic_DNA"/>
</dbReference>
<dbReference type="SUPFAM" id="SSF50978">
    <property type="entry name" value="WD40 repeat-like"/>
    <property type="match status" value="1"/>
</dbReference>
<feature type="domain" description="RSE1/DDB1/CPSF1 second beta-propeller" evidence="5">
    <location>
        <begin position="449"/>
        <end position="764"/>
    </location>
</feature>
<gene>
    <name evidence="6" type="primary">DDB1A</name>
    <name evidence="6" type="ORF">BGW38_009516</name>
</gene>
<comment type="caution">
    <text evidence="6">The sequence shown here is derived from an EMBL/GenBank/DDBJ whole genome shotgun (WGS) entry which is preliminary data.</text>
</comment>
<dbReference type="Pfam" id="PF03178">
    <property type="entry name" value="CPSF_A"/>
    <property type="match status" value="1"/>
</dbReference>
<dbReference type="GO" id="GO:0005634">
    <property type="term" value="C:nucleus"/>
    <property type="evidence" value="ECO:0007669"/>
    <property type="project" value="UniProtKB-SubCell"/>
</dbReference>
<dbReference type="Gene3D" id="1.10.150.910">
    <property type="match status" value="1"/>
</dbReference>
<evidence type="ECO:0000259" key="4">
    <source>
        <dbReference type="Pfam" id="PF10433"/>
    </source>
</evidence>
<dbReference type="Proteomes" id="UP000780801">
    <property type="component" value="Unassembled WGS sequence"/>
</dbReference>
<keyword evidence="7" id="KW-1185">Reference proteome</keyword>
<proteinExistence type="predicted"/>
<dbReference type="InterPro" id="IPR018846">
    <property type="entry name" value="Beta-prop_RSE1/DDB1/CPSF1_1st"/>
</dbReference>
<sequence>MNIVFTARKSSAVFQSIKGNFTGPDDQNLILGKGTRVEVYLINSDGLKLVKEFGIYGEIACLMSFRPMGHSTDMLLLTTTHYQLLTLSLRLTLSDESPMGSLDGSVPAFTIISDSLIDIQDRHARPSDTGQIVVVDPTSSIICCRLYQGLLKCVTVNMHSMIGQQPPTVRPGSSNNNSHSLRNSVKTTDKTFLDTFVLPIEELNIISIAFLHGCTRPTLAVLYQDNKEVRHIKTYEFNLKTKEKSETGWIQSGLSGAGLCIPVPTPIGGLLVVGEYSISYFNPAQRSAPRSITFPATIMRCYDRVDDDGTRYLLGDHTGMLYVLVLILDGAPSSSTQPSQSVQVVDLKLECLGAISIPEAIVYLDKRYVFVGSHQGDSQLIQLHTEPDQQGEYLEVLESFTNIAPITDFEVVDLEGQGQGQIVACSGSFKNGSLRIVRNGVGINDRAFLSQPGITDIWSLKEDLDSPVEDTLVMSFLNSTRVVRVTPDTEMIQEEVDGFVSDSTTLICGNVKAKLILQVTPSCVRLVAPAGHIQAGLVSEWRPPTGQAISLASMNGTQCVIAIGGKTLVYLDVGSETVKEVSRASFENEIACIDVSSVDPTNRHTSQVCAVGFWTDIKVALLRLPSLEILTSHALEGEILPRSLLLSRFENVPYLLAGLGDGQLLAFVLDSSLSSLANPKCITLGTQPIMLRQISSTHGAGSSGHVFACSDQPTVIYSSNRKLLYSNVNLKQVTAVTSFNCEAFPDALAIVNSDEGSNLRIGTIDEFQELHVQSIPVHESARRIAYMASKKCFGILSMQIINTAPETVGGTNILSTEEEEIGFIRLHDDQTFDLLHTFEMSKDETPHCITAVTFAGDPTSYFAVGTMETPPEEDVPKKGRILILEVSEGMQLKLVSELEVKGGVLSIKEFNGKLLCGINDRLNLYSWKSMNNSRDFSLVAECTHRGFILILSLAVYGDFIVVGDFMRSMTLLRYIAGTDESNGTTNSRIEEIARDTTMDMLMTVEAIDDETFIAANNSNCIFTLVKDTETTSEDEAKRLKWSGGWHVGDQINRFKHGSLVSSNQESDAPAVPKLLFGTVSGAIGVIATLSQEKYIILHQLETNMSKVIKGIGGLDHASWRRFRTEARKLPTTNFVDGDLVELFLDLSQDEINDVMEGVDGGSQITIPVTEVTRMVEELSRLH</sequence>
<dbReference type="Pfam" id="PF23726">
    <property type="entry name" value="Beta-prop_RSE1_2nd"/>
    <property type="match status" value="1"/>
</dbReference>
<dbReference type="PANTHER" id="PTHR10644">
    <property type="entry name" value="DNA REPAIR/RNA PROCESSING CPSF FAMILY"/>
    <property type="match status" value="1"/>
</dbReference>
<dbReference type="OrthoDB" id="433457at2759"/>
<comment type="subcellular location">
    <subcellularLocation>
        <location evidence="1">Nucleus</location>
    </subcellularLocation>
</comment>
<dbReference type="Pfam" id="PF10433">
    <property type="entry name" value="Beta-prop_RSE1_1st"/>
    <property type="match status" value="1"/>
</dbReference>
<dbReference type="InterPro" id="IPR058543">
    <property type="entry name" value="Beta-prop_RSE1/DDB1/CPSF1_2nd"/>
</dbReference>
<evidence type="ECO:0000256" key="1">
    <source>
        <dbReference type="ARBA" id="ARBA00004123"/>
    </source>
</evidence>
<name>A0A9P6KG51_9FUNG</name>
<evidence type="ECO:0000313" key="6">
    <source>
        <dbReference type="EMBL" id="KAF9583420.1"/>
    </source>
</evidence>
<evidence type="ECO:0000259" key="5">
    <source>
        <dbReference type="Pfam" id="PF23726"/>
    </source>
</evidence>
<keyword evidence="2" id="KW-0539">Nucleus</keyword>
<dbReference type="AlphaFoldDB" id="A0A9P6KG51"/>
<feature type="domain" description="RSE1/DDB1/CPSF1 first beta-propeller" evidence="4">
    <location>
        <begin position="13"/>
        <end position="400"/>
    </location>
</feature>
<dbReference type="InterPro" id="IPR015943">
    <property type="entry name" value="WD40/YVTN_repeat-like_dom_sf"/>
</dbReference>
<reference evidence="6" key="1">
    <citation type="journal article" date="2020" name="Fungal Divers.">
        <title>Resolving the Mortierellaceae phylogeny through synthesis of multi-gene phylogenetics and phylogenomics.</title>
        <authorList>
            <person name="Vandepol N."/>
            <person name="Liber J."/>
            <person name="Desiro A."/>
            <person name="Na H."/>
            <person name="Kennedy M."/>
            <person name="Barry K."/>
            <person name="Grigoriev I.V."/>
            <person name="Miller A.N."/>
            <person name="O'Donnell K."/>
            <person name="Stajich J.E."/>
            <person name="Bonito G."/>
        </authorList>
    </citation>
    <scope>NUCLEOTIDE SEQUENCE</scope>
    <source>
        <strain evidence="6">KOD1015</strain>
    </source>
</reference>
<evidence type="ECO:0000256" key="2">
    <source>
        <dbReference type="ARBA" id="ARBA00023242"/>
    </source>
</evidence>
<organism evidence="6 7">
    <name type="scientific">Lunasporangiospora selenospora</name>
    <dbReference type="NCBI Taxonomy" id="979761"/>
    <lineage>
        <taxon>Eukaryota</taxon>
        <taxon>Fungi</taxon>
        <taxon>Fungi incertae sedis</taxon>
        <taxon>Mucoromycota</taxon>
        <taxon>Mortierellomycotina</taxon>
        <taxon>Mortierellomycetes</taxon>
        <taxon>Mortierellales</taxon>
        <taxon>Mortierellaceae</taxon>
        <taxon>Lunasporangiospora</taxon>
    </lineage>
</organism>
<dbReference type="InterPro" id="IPR004871">
    <property type="entry name" value="RSE1/DDB1/CPSF1_C"/>
</dbReference>
<dbReference type="InterPro" id="IPR036322">
    <property type="entry name" value="WD40_repeat_dom_sf"/>
</dbReference>
<feature type="domain" description="RSE1/DDB1/CPSF1 C-terminal" evidence="3">
    <location>
        <begin position="823"/>
        <end position="1145"/>
    </location>
</feature>
<dbReference type="Gene3D" id="2.130.10.10">
    <property type="entry name" value="YVTN repeat-like/Quinoprotein amine dehydrogenase"/>
    <property type="match status" value="3"/>
</dbReference>